<evidence type="ECO:0000256" key="1">
    <source>
        <dbReference type="ARBA" id="ARBA00001946"/>
    </source>
</evidence>
<evidence type="ECO:0000256" key="2">
    <source>
        <dbReference type="ARBA" id="ARBA00005582"/>
    </source>
</evidence>
<dbReference type="Gene3D" id="3.90.79.10">
    <property type="entry name" value="Nucleoside Triphosphate Pyrophosphohydrolase"/>
    <property type="match status" value="1"/>
</dbReference>
<dbReference type="PROSITE" id="PS00893">
    <property type="entry name" value="NUDIX_BOX"/>
    <property type="match status" value="1"/>
</dbReference>
<protein>
    <submittedName>
        <fullName evidence="6">8-oxo-dGTP pyrophosphatase MutT (NUDIX family)</fullName>
    </submittedName>
</protein>
<dbReference type="EMBL" id="JADBDY010000001">
    <property type="protein sequence ID" value="MBE1457957.1"/>
    <property type="molecule type" value="Genomic_DNA"/>
</dbReference>
<dbReference type="CDD" id="cd04663">
    <property type="entry name" value="NUDIX_Hydrolase"/>
    <property type="match status" value="1"/>
</dbReference>
<comment type="caution">
    <text evidence="6">The sequence shown here is derived from an EMBL/GenBank/DDBJ whole genome shotgun (WGS) entry which is preliminary data.</text>
</comment>
<name>A0ABR9HFZ0_9ACTN</name>
<gene>
    <name evidence="6" type="ORF">H4W79_002171</name>
</gene>
<dbReference type="SUPFAM" id="SSF55811">
    <property type="entry name" value="Nudix"/>
    <property type="match status" value="1"/>
</dbReference>
<dbReference type="PANTHER" id="PTHR43046">
    <property type="entry name" value="GDP-MANNOSE MANNOSYL HYDROLASE"/>
    <property type="match status" value="1"/>
</dbReference>
<organism evidence="6 7">
    <name type="scientific">Nocardiopsis terrae</name>
    <dbReference type="NCBI Taxonomy" id="372655"/>
    <lineage>
        <taxon>Bacteria</taxon>
        <taxon>Bacillati</taxon>
        <taxon>Actinomycetota</taxon>
        <taxon>Actinomycetes</taxon>
        <taxon>Streptosporangiales</taxon>
        <taxon>Nocardiopsidaceae</taxon>
        <taxon>Nocardiopsis</taxon>
    </lineage>
</organism>
<dbReference type="PANTHER" id="PTHR43046:SF14">
    <property type="entry name" value="MUTT_NUDIX FAMILY PROTEIN"/>
    <property type="match status" value="1"/>
</dbReference>
<evidence type="ECO:0000259" key="5">
    <source>
        <dbReference type="PROSITE" id="PS51462"/>
    </source>
</evidence>
<reference evidence="6 7" key="1">
    <citation type="submission" date="2020-10" db="EMBL/GenBank/DDBJ databases">
        <title>Sequencing the genomes of 1000 actinobacteria strains.</title>
        <authorList>
            <person name="Klenk H.-P."/>
        </authorList>
    </citation>
    <scope>NUCLEOTIDE SEQUENCE [LARGE SCALE GENOMIC DNA]</scope>
    <source>
        <strain evidence="6 7">DSM 45157</strain>
    </source>
</reference>
<dbReference type="Proteomes" id="UP000598217">
    <property type="component" value="Unassembled WGS sequence"/>
</dbReference>
<comment type="cofactor">
    <cofactor evidence="1">
        <name>Mg(2+)</name>
        <dbReference type="ChEBI" id="CHEBI:18420"/>
    </cofactor>
</comment>
<evidence type="ECO:0000313" key="6">
    <source>
        <dbReference type="EMBL" id="MBE1457957.1"/>
    </source>
</evidence>
<accession>A0ABR9HFZ0</accession>
<evidence type="ECO:0000256" key="3">
    <source>
        <dbReference type="ARBA" id="ARBA00022801"/>
    </source>
</evidence>
<keyword evidence="3 4" id="KW-0378">Hydrolase</keyword>
<dbReference type="RefSeq" id="WP_191270695.1">
    <property type="nucleotide sequence ID" value="NZ_BMXJ01000004.1"/>
</dbReference>
<sequence length="144" mass="16100">MTVRTVRDKALCYVVRAGRLLVFRHVDHPPEEVGLQVPGGGVRPGESPEEAALREAREETGPAGLRVVRELGTAEHDLAPYRFELQRRHFFLLAVEGPVPRRWFSAEDDDGAGEPVRFECFWIPLESAHVLQSGQGALLGRTYD</sequence>
<keyword evidence="7" id="KW-1185">Reference proteome</keyword>
<comment type="similarity">
    <text evidence="2 4">Belongs to the Nudix hydrolase family.</text>
</comment>
<evidence type="ECO:0000313" key="7">
    <source>
        <dbReference type="Proteomes" id="UP000598217"/>
    </source>
</evidence>
<dbReference type="InterPro" id="IPR000086">
    <property type="entry name" value="NUDIX_hydrolase_dom"/>
</dbReference>
<proteinExistence type="inferred from homology"/>
<dbReference type="InterPro" id="IPR020084">
    <property type="entry name" value="NUDIX_hydrolase_CS"/>
</dbReference>
<dbReference type="PROSITE" id="PS51462">
    <property type="entry name" value="NUDIX"/>
    <property type="match status" value="1"/>
</dbReference>
<evidence type="ECO:0000256" key="4">
    <source>
        <dbReference type="RuleBase" id="RU003476"/>
    </source>
</evidence>
<dbReference type="InterPro" id="IPR020476">
    <property type="entry name" value="Nudix_hydrolase"/>
</dbReference>
<dbReference type="Pfam" id="PF00293">
    <property type="entry name" value="NUDIX"/>
    <property type="match status" value="1"/>
</dbReference>
<dbReference type="PRINTS" id="PR00502">
    <property type="entry name" value="NUDIXFAMILY"/>
</dbReference>
<dbReference type="InterPro" id="IPR015797">
    <property type="entry name" value="NUDIX_hydrolase-like_dom_sf"/>
</dbReference>
<feature type="domain" description="Nudix hydrolase" evidence="5">
    <location>
        <begin position="5"/>
        <end position="144"/>
    </location>
</feature>